<evidence type="ECO:0000256" key="7">
    <source>
        <dbReference type="ARBA" id="ARBA00022989"/>
    </source>
</evidence>
<dbReference type="Pfam" id="PF01762">
    <property type="entry name" value="Galactosyl_T"/>
    <property type="match status" value="1"/>
</dbReference>
<comment type="subcellular location">
    <subcellularLocation>
        <location evidence="1 10">Golgi apparatus membrane</location>
        <topology evidence="1 10">Single-pass type II membrane protein</topology>
    </subcellularLocation>
</comment>
<dbReference type="InParanoid" id="A0A6P8J4Y8"/>
<dbReference type="Proteomes" id="UP000515163">
    <property type="component" value="Unplaced"/>
</dbReference>
<evidence type="ECO:0000313" key="12">
    <source>
        <dbReference type="RefSeq" id="XP_031574722.1"/>
    </source>
</evidence>
<keyword evidence="11" id="KW-1185">Reference proteome</keyword>
<keyword evidence="6" id="KW-0735">Signal-anchor</keyword>
<dbReference type="GO" id="GO:0006024">
    <property type="term" value="P:glycosaminoglycan biosynthetic process"/>
    <property type="evidence" value="ECO:0007669"/>
    <property type="project" value="TreeGrafter"/>
</dbReference>
<evidence type="ECO:0000256" key="8">
    <source>
        <dbReference type="ARBA" id="ARBA00023034"/>
    </source>
</evidence>
<sequence length="331" mass="38719">MLFILFSLTYKWSDVVLVSPVAIKPNVSESQETEGAKNKISSLPRLKLVVAILSAPKRMDRRTGIRLTWMNDCSRKDVLCRFFTDQLTSIEPQVKTAIVKEKLTHGDIEFMPIAGGMNFGLRMLWLMEWSVQNYDFDFFLRIDDDYFLCLRKLLGEIPRRVHVPRLYWGYVHCVAEGQVRVDEGFLILSSDLVKEFVSKKDSLLCHPYGDQAVAIWLNNRTDITRFHDPRVIHDVTAHNPQFKRANELCNTYLSLHGSYLHENLIYWDIVQKERPQVWLPSIQPFEEVCKFGTHFDWRKMGGYPYEWEPKPCSSNPTWNTGLKMHLGRNQM</sequence>
<keyword evidence="7" id="KW-1133">Transmembrane helix</keyword>
<name>A0A6P8J4Y8_ACTTE</name>
<evidence type="ECO:0000256" key="5">
    <source>
        <dbReference type="ARBA" id="ARBA00022692"/>
    </source>
</evidence>
<organism evidence="11 12">
    <name type="scientific">Actinia tenebrosa</name>
    <name type="common">Australian red waratah sea anemone</name>
    <dbReference type="NCBI Taxonomy" id="6105"/>
    <lineage>
        <taxon>Eukaryota</taxon>
        <taxon>Metazoa</taxon>
        <taxon>Cnidaria</taxon>
        <taxon>Anthozoa</taxon>
        <taxon>Hexacorallia</taxon>
        <taxon>Actiniaria</taxon>
        <taxon>Actiniidae</taxon>
        <taxon>Actinia</taxon>
    </lineage>
</organism>
<dbReference type="EC" id="2.4.1.-" evidence="10"/>
<evidence type="ECO:0000256" key="1">
    <source>
        <dbReference type="ARBA" id="ARBA00004323"/>
    </source>
</evidence>
<evidence type="ECO:0000313" key="11">
    <source>
        <dbReference type="Proteomes" id="UP000515163"/>
    </source>
</evidence>
<keyword evidence="3 10" id="KW-0328">Glycosyltransferase</keyword>
<evidence type="ECO:0000256" key="6">
    <source>
        <dbReference type="ARBA" id="ARBA00022968"/>
    </source>
</evidence>
<dbReference type="PANTHER" id="PTHR11214">
    <property type="entry name" value="BETA-1,3-N-ACETYLGLUCOSAMINYLTRANSFERASE"/>
    <property type="match status" value="1"/>
</dbReference>
<evidence type="ECO:0000256" key="3">
    <source>
        <dbReference type="ARBA" id="ARBA00022676"/>
    </source>
</evidence>
<dbReference type="GO" id="GO:0000139">
    <property type="term" value="C:Golgi membrane"/>
    <property type="evidence" value="ECO:0007669"/>
    <property type="project" value="UniProtKB-SubCell"/>
</dbReference>
<dbReference type="GO" id="GO:0047220">
    <property type="term" value="F:galactosylxylosylprotein 3-beta-galactosyltransferase activity"/>
    <property type="evidence" value="ECO:0007669"/>
    <property type="project" value="TreeGrafter"/>
</dbReference>
<proteinExistence type="inferred from homology"/>
<evidence type="ECO:0000256" key="9">
    <source>
        <dbReference type="ARBA" id="ARBA00023136"/>
    </source>
</evidence>
<dbReference type="GeneID" id="116308444"/>
<dbReference type="AlphaFoldDB" id="A0A6P8J4Y8"/>
<dbReference type="KEGG" id="aten:116308444"/>
<dbReference type="OrthoDB" id="1158011at2759"/>
<keyword evidence="4" id="KW-0808">Transferase</keyword>
<protein>
    <recommendedName>
        <fullName evidence="10">Hexosyltransferase</fullName>
        <ecNumber evidence="10">2.4.1.-</ecNumber>
    </recommendedName>
</protein>
<reference evidence="12" key="1">
    <citation type="submission" date="2025-08" db="UniProtKB">
        <authorList>
            <consortium name="RefSeq"/>
        </authorList>
    </citation>
    <scope>IDENTIFICATION</scope>
    <source>
        <tissue evidence="12">Tentacle</tissue>
    </source>
</reference>
<gene>
    <name evidence="12" type="primary">LOC116308444</name>
</gene>
<keyword evidence="5" id="KW-0812">Transmembrane</keyword>
<dbReference type="GO" id="GO:0006493">
    <property type="term" value="P:protein O-linked glycosylation"/>
    <property type="evidence" value="ECO:0007669"/>
    <property type="project" value="TreeGrafter"/>
</dbReference>
<keyword evidence="8 10" id="KW-0333">Golgi apparatus</keyword>
<evidence type="ECO:0000256" key="4">
    <source>
        <dbReference type="ARBA" id="ARBA00022679"/>
    </source>
</evidence>
<dbReference type="RefSeq" id="XP_031574722.1">
    <property type="nucleotide sequence ID" value="XM_031718862.1"/>
</dbReference>
<dbReference type="InterPro" id="IPR002659">
    <property type="entry name" value="Glyco_trans_31"/>
</dbReference>
<comment type="similarity">
    <text evidence="2 10">Belongs to the glycosyltransferase 31 family.</text>
</comment>
<accession>A0A6P8J4Y8</accession>
<dbReference type="PANTHER" id="PTHR11214:SF3">
    <property type="entry name" value="BETA-1,3-GALACTOSYLTRANSFERASE 6"/>
    <property type="match status" value="1"/>
</dbReference>
<keyword evidence="9" id="KW-0472">Membrane</keyword>
<dbReference type="Gene3D" id="3.90.550.50">
    <property type="match status" value="1"/>
</dbReference>
<evidence type="ECO:0000256" key="2">
    <source>
        <dbReference type="ARBA" id="ARBA00008661"/>
    </source>
</evidence>
<evidence type="ECO:0000256" key="10">
    <source>
        <dbReference type="RuleBase" id="RU363063"/>
    </source>
</evidence>